<dbReference type="InterPro" id="IPR023809">
    <property type="entry name" value="Thiopep_bacteriocin_synth_dom"/>
</dbReference>
<gene>
    <name evidence="3" type="ORF">C5O19_25155</name>
</gene>
<reference evidence="4" key="1">
    <citation type="submission" date="2018-02" db="EMBL/GenBank/DDBJ databases">
        <title>Genome sequencing of Solimonas sp. HR-BB.</title>
        <authorList>
            <person name="Lee Y."/>
            <person name="Jeon C.O."/>
        </authorList>
    </citation>
    <scope>NUCLEOTIDE SEQUENCE [LARGE SCALE GENOMIC DNA]</scope>
    <source>
        <strain evidence="4">HR-U</strain>
    </source>
</reference>
<evidence type="ECO:0008006" key="5">
    <source>
        <dbReference type="Google" id="ProtNLM"/>
    </source>
</evidence>
<feature type="domain" description="Thiopeptide-type bacteriocin biosynthesis" evidence="2">
    <location>
        <begin position="715"/>
        <end position="967"/>
    </location>
</feature>
<evidence type="ECO:0000259" key="1">
    <source>
        <dbReference type="Pfam" id="PF04738"/>
    </source>
</evidence>
<dbReference type="Pfam" id="PF04738">
    <property type="entry name" value="Lant_dehydr_N"/>
    <property type="match status" value="1"/>
</dbReference>
<keyword evidence="4" id="KW-1185">Reference proteome</keyword>
<dbReference type="Proteomes" id="UP000239590">
    <property type="component" value="Unassembled WGS sequence"/>
</dbReference>
<dbReference type="OrthoDB" id="1273722at2"/>
<evidence type="ECO:0000259" key="2">
    <source>
        <dbReference type="Pfam" id="PF14028"/>
    </source>
</evidence>
<proteinExistence type="predicted"/>
<dbReference type="AlphaFoldDB" id="A0A2S7IEW1"/>
<feature type="domain" description="Lantibiotic dehydratase N-terminal" evidence="1">
    <location>
        <begin position="40"/>
        <end position="648"/>
    </location>
</feature>
<dbReference type="NCBIfam" id="TIGR03891">
    <property type="entry name" value="thiopep_ocin"/>
    <property type="match status" value="1"/>
</dbReference>
<sequence length="982" mass="112570">MKSIQMLPFFLLRTPVWPNPFPTKGPLIPSFEFLRENVFFQAAIASASPTLWQQMQKEGPLPPSVKQSILKYFIRMSTRPTPYGLLAGVSLGKIDATSKVSWKTKRLKPHHRLDIEYLLALIQALACMPKVQTQLRFYTNPIYYCHQDSLRYLDQVDGSHVISEVELTEPLRELLMDAQQGLTLQALEAKLTSHEYSKQAALCYIESLITNQLLINELHPSLTGENPLQLLLQKLSPLQDVSSELAFLKMLEKHLLLDEVSTRVPNLNVHNTPLSEIPVIQQTDLYLQTHSCTLSEKVRELITSQLSDLLVLPATQTDSSILSFAKHFRARYGAQSVPLLQALDPDWGIGFGDQVAPYAPLVEGLVPFASSPDTNSDSEAFRNLRTKVLKQALREKQTSIKIEAEDLASCQPSRTKIPTSFYALGNLIASSSASLDQGFFLFHLLSVYGPSAANLMARFATYDSALSDHLVDALREEEAQEPEAIFAEIVYLPKGRAGNIIQRPQLRTYEIPCLGKASVKPEFQIHLDDLSVQVEESGYIHLFSSRLQKKVIPRLSSAHNPAQGPPVYQFLVALQSQEHGFPLAWDWKELKEEPFLPRVIYQNICLCRARWRIKNYIPFRSLPRWVCLTHYDQELVLDLKKDWGRELLQAELSKHNTLILQEWLMPANHCWIREQNTSYTNEVILPFKSLKPPVLKPMPTLTFHQPYTFPPGSSWLYAKLYAGPTIQEELLTTQLPSILTQLADRLKSWFFIRYADPELHLRLRMQGNDSYFYVRALALLEKALSPLLTANQLYWQLDTYQREVDRYGPEAMLTSEDLFCVDSSATLAYLQTEWQPQDRILFALQSVDGYLEDAGFNLVAKQAFTHQQEEAFLLEHQADKTFRQQLNQRYQAYQPRIHTALAYPSEDCQRILQSRSAKVLPLFTQLAQVSALPARLPDYLHMSINRLFTAHQRTYELLTYYFLTRYYTSQLARLNQMIHLPR</sequence>
<comment type="caution">
    <text evidence="3">The sequence shown here is derived from an EMBL/GenBank/DDBJ whole genome shotgun (WGS) entry which is preliminary data.</text>
</comment>
<evidence type="ECO:0000313" key="4">
    <source>
        <dbReference type="Proteomes" id="UP000239590"/>
    </source>
</evidence>
<organism evidence="3 4">
    <name type="scientific">Siphonobacter curvatus</name>
    <dbReference type="NCBI Taxonomy" id="2094562"/>
    <lineage>
        <taxon>Bacteria</taxon>
        <taxon>Pseudomonadati</taxon>
        <taxon>Bacteroidota</taxon>
        <taxon>Cytophagia</taxon>
        <taxon>Cytophagales</taxon>
        <taxon>Cytophagaceae</taxon>
        <taxon>Siphonobacter</taxon>
    </lineage>
</organism>
<dbReference type="EMBL" id="PTRA01000010">
    <property type="protein sequence ID" value="PQA53220.1"/>
    <property type="molecule type" value="Genomic_DNA"/>
</dbReference>
<evidence type="ECO:0000313" key="3">
    <source>
        <dbReference type="EMBL" id="PQA53220.1"/>
    </source>
</evidence>
<name>A0A2S7IEW1_9BACT</name>
<protein>
    <recommendedName>
        <fullName evidence="5">Lantibiotic dehydratase</fullName>
    </recommendedName>
</protein>
<dbReference type="Pfam" id="PF14028">
    <property type="entry name" value="Lant_dehydr_C"/>
    <property type="match status" value="1"/>
</dbReference>
<accession>A0A2S7IEW1</accession>
<dbReference type="InterPro" id="IPR006827">
    <property type="entry name" value="Lant_deHydtase_N"/>
</dbReference>